<gene>
    <name evidence="2" type="ORF">QBC47DRAFT_269431</name>
</gene>
<dbReference type="Pfam" id="PF06985">
    <property type="entry name" value="HET"/>
    <property type="match status" value="1"/>
</dbReference>
<organism evidence="2 3">
    <name type="scientific">Echria macrotheca</name>
    <dbReference type="NCBI Taxonomy" id="438768"/>
    <lineage>
        <taxon>Eukaryota</taxon>
        <taxon>Fungi</taxon>
        <taxon>Dikarya</taxon>
        <taxon>Ascomycota</taxon>
        <taxon>Pezizomycotina</taxon>
        <taxon>Sordariomycetes</taxon>
        <taxon>Sordariomycetidae</taxon>
        <taxon>Sordariales</taxon>
        <taxon>Schizotheciaceae</taxon>
        <taxon>Echria</taxon>
    </lineage>
</organism>
<dbReference type="AlphaFoldDB" id="A0AAJ0FD09"/>
<feature type="domain" description="Heterokaryon incompatibility" evidence="1">
    <location>
        <begin position="22"/>
        <end position="112"/>
    </location>
</feature>
<protein>
    <submittedName>
        <fullName evidence="2">HET-domain-containing protein</fullName>
    </submittedName>
</protein>
<evidence type="ECO:0000313" key="3">
    <source>
        <dbReference type="Proteomes" id="UP001239445"/>
    </source>
</evidence>
<dbReference type="PANTHER" id="PTHR10622:SF12">
    <property type="entry name" value="HET DOMAIN-CONTAINING PROTEIN"/>
    <property type="match status" value="1"/>
</dbReference>
<comment type="caution">
    <text evidence="2">The sequence shown here is derived from an EMBL/GenBank/DDBJ whole genome shotgun (WGS) entry which is preliminary data.</text>
</comment>
<keyword evidence="3" id="KW-1185">Reference proteome</keyword>
<evidence type="ECO:0000259" key="1">
    <source>
        <dbReference type="Pfam" id="PF06985"/>
    </source>
</evidence>
<proteinExistence type="predicted"/>
<dbReference type="PANTHER" id="PTHR10622">
    <property type="entry name" value="HET DOMAIN-CONTAINING PROTEIN"/>
    <property type="match status" value="1"/>
</dbReference>
<evidence type="ECO:0000313" key="2">
    <source>
        <dbReference type="EMBL" id="KAK1758893.1"/>
    </source>
</evidence>
<name>A0AAJ0FD09_9PEZI</name>
<dbReference type="EMBL" id="MU839828">
    <property type="protein sequence ID" value="KAK1758893.1"/>
    <property type="molecule type" value="Genomic_DNA"/>
</dbReference>
<dbReference type="Proteomes" id="UP001239445">
    <property type="component" value="Unassembled WGS sequence"/>
</dbReference>
<reference evidence="2" key="1">
    <citation type="submission" date="2023-06" db="EMBL/GenBank/DDBJ databases">
        <title>Genome-scale phylogeny and comparative genomics of the fungal order Sordariales.</title>
        <authorList>
            <consortium name="Lawrence Berkeley National Laboratory"/>
            <person name="Hensen N."/>
            <person name="Bonometti L."/>
            <person name="Westerberg I."/>
            <person name="Brannstrom I.O."/>
            <person name="Guillou S."/>
            <person name="Cros-Aarteil S."/>
            <person name="Calhoun S."/>
            <person name="Haridas S."/>
            <person name="Kuo A."/>
            <person name="Mondo S."/>
            <person name="Pangilinan J."/>
            <person name="Riley R."/>
            <person name="Labutti K."/>
            <person name="Andreopoulos B."/>
            <person name="Lipzen A."/>
            <person name="Chen C."/>
            <person name="Yanf M."/>
            <person name="Daum C."/>
            <person name="Ng V."/>
            <person name="Clum A."/>
            <person name="Steindorff A."/>
            <person name="Ohm R."/>
            <person name="Martin F."/>
            <person name="Silar P."/>
            <person name="Natvig D."/>
            <person name="Lalanne C."/>
            <person name="Gautier V."/>
            <person name="Ament-Velasquez S.L."/>
            <person name="Kruys A."/>
            <person name="Hutchinson M.I."/>
            <person name="Powell A.J."/>
            <person name="Barry K."/>
            <person name="Miller A.N."/>
            <person name="Grigoriev I.V."/>
            <person name="Debuchy R."/>
            <person name="Gladieux P."/>
            <person name="Thoren M.H."/>
            <person name="Johannesson H."/>
        </authorList>
    </citation>
    <scope>NUCLEOTIDE SEQUENCE</scope>
    <source>
        <strain evidence="2">PSN4</strain>
    </source>
</reference>
<feature type="non-terminal residue" evidence="2">
    <location>
        <position position="434"/>
    </location>
</feature>
<dbReference type="InterPro" id="IPR010730">
    <property type="entry name" value="HET"/>
</dbReference>
<sequence length="434" mass="49355">MWLLDVKSYVLVDVVNSTDVRYATLSHTWASEEVSFADIQNLRCAKKRLGWHKIEQSCHLAAQRGIDYVWIDTCCIDKSSSAELSEAINSMFAWYKDSHECYVHLSDLDPSDDLETALPKCRWFTRGWTLQELIAPKELLFYDNQWNFRGKKASMTKLLSQITNVDEKILLVPELLSLVSVGKRMSWAAKRQTTRLEDMAYCLFGIFGVNMPLIYGEGTNAFLRLQEAVALATEDLSLFAWTGTSADEGFPYSGILAHSPSQFAACRLLEKIDDPLESDSRSFTVVNRNVGFQACLRTDTNHGDYLMRLHCKDAGDRQDRTVVIRLVKTPGGFVRHSTDNVFYGELHHDVQDLESWDPVPRAVTISKRLSTVDLRSIQQRFSESFHFKVAAEGFYYKLTASMPELADETHSSTHWDSSTSRFLTEGHPLFTGLL</sequence>
<accession>A0AAJ0FD09</accession>